<dbReference type="EMBL" id="JASPKY010000083">
    <property type="protein sequence ID" value="KAK9738773.1"/>
    <property type="molecule type" value="Genomic_DNA"/>
</dbReference>
<evidence type="ECO:0000256" key="1">
    <source>
        <dbReference type="SAM" id="MobiDB-lite"/>
    </source>
</evidence>
<feature type="region of interest" description="Disordered" evidence="1">
    <location>
        <begin position="120"/>
        <end position="142"/>
    </location>
</feature>
<reference evidence="2 3" key="1">
    <citation type="journal article" date="2024" name="BMC Genomics">
        <title>De novo assembly and annotation of Popillia japonica's genome with initial clues to its potential as an invasive pest.</title>
        <authorList>
            <person name="Cucini C."/>
            <person name="Boschi S."/>
            <person name="Funari R."/>
            <person name="Cardaioli E."/>
            <person name="Iannotti N."/>
            <person name="Marturano G."/>
            <person name="Paoli F."/>
            <person name="Bruttini M."/>
            <person name="Carapelli A."/>
            <person name="Frati F."/>
            <person name="Nardi F."/>
        </authorList>
    </citation>
    <scope>NUCLEOTIDE SEQUENCE [LARGE SCALE GENOMIC DNA]</scope>
    <source>
        <strain evidence="2">DMR45628</strain>
    </source>
</reference>
<evidence type="ECO:0000313" key="3">
    <source>
        <dbReference type="Proteomes" id="UP001458880"/>
    </source>
</evidence>
<gene>
    <name evidence="2" type="ORF">QE152_g9608</name>
</gene>
<accession>A0AAW1LZZ9</accession>
<sequence>MPERTHKSELFQLLAMAADECPNVLRPIKISYADRRDFIDGLNYGYAVLNRYALEADGKHGFGQNILHEQTIPVSYQKPGPKLNILHEQTIPVSYQKPGPKLNKEEADGKHGFGQNILHEQTIPVSYQKPGPKLNKDPNLEV</sequence>
<evidence type="ECO:0000313" key="2">
    <source>
        <dbReference type="EMBL" id="KAK9738773.1"/>
    </source>
</evidence>
<name>A0AAW1LZZ9_POPJA</name>
<dbReference type="AlphaFoldDB" id="A0AAW1LZZ9"/>
<keyword evidence="3" id="KW-1185">Reference proteome</keyword>
<proteinExistence type="predicted"/>
<protein>
    <submittedName>
        <fullName evidence="2">Uncharacterized protein</fullName>
    </submittedName>
</protein>
<comment type="caution">
    <text evidence="2">The sequence shown here is derived from an EMBL/GenBank/DDBJ whole genome shotgun (WGS) entry which is preliminary data.</text>
</comment>
<dbReference type="Proteomes" id="UP001458880">
    <property type="component" value="Unassembled WGS sequence"/>
</dbReference>
<organism evidence="2 3">
    <name type="scientific">Popillia japonica</name>
    <name type="common">Japanese beetle</name>
    <dbReference type="NCBI Taxonomy" id="7064"/>
    <lineage>
        <taxon>Eukaryota</taxon>
        <taxon>Metazoa</taxon>
        <taxon>Ecdysozoa</taxon>
        <taxon>Arthropoda</taxon>
        <taxon>Hexapoda</taxon>
        <taxon>Insecta</taxon>
        <taxon>Pterygota</taxon>
        <taxon>Neoptera</taxon>
        <taxon>Endopterygota</taxon>
        <taxon>Coleoptera</taxon>
        <taxon>Polyphaga</taxon>
        <taxon>Scarabaeiformia</taxon>
        <taxon>Scarabaeidae</taxon>
        <taxon>Rutelinae</taxon>
        <taxon>Popillia</taxon>
    </lineage>
</organism>